<evidence type="ECO:0000313" key="4">
    <source>
        <dbReference type="Proteomes" id="UP000033608"/>
    </source>
</evidence>
<dbReference type="PATRIC" id="fig|1121477.3.peg.499"/>
<proteinExistence type="predicted"/>
<evidence type="ECO:0000313" key="2">
    <source>
        <dbReference type="EMBL" id="KKB77379.1"/>
    </source>
</evidence>
<gene>
    <name evidence="3" type="ORF">SAMN02745223_00894</name>
    <name evidence="2" type="ORF">VW29_18675</name>
</gene>
<feature type="domain" description="GST N-terminal" evidence="1">
    <location>
        <begin position="1"/>
        <end position="79"/>
    </location>
</feature>
<dbReference type="Gene3D" id="1.20.1050.10">
    <property type="match status" value="1"/>
</dbReference>
<dbReference type="OrthoDB" id="9795329at2"/>
<dbReference type="AlphaFoldDB" id="A0A0F5L588"/>
<dbReference type="Pfam" id="PF13417">
    <property type="entry name" value="GST_N_3"/>
    <property type="match status" value="1"/>
</dbReference>
<keyword evidence="4" id="KW-1185">Reference proteome</keyword>
<dbReference type="SUPFAM" id="SSF52833">
    <property type="entry name" value="Thioredoxin-like"/>
    <property type="match status" value="1"/>
</dbReference>
<reference evidence="3 5" key="2">
    <citation type="submission" date="2016-11" db="EMBL/GenBank/DDBJ databases">
        <authorList>
            <person name="Jaros S."/>
            <person name="Januszkiewicz K."/>
            <person name="Wedrychowicz H."/>
        </authorList>
    </citation>
    <scope>NUCLEOTIDE SEQUENCE [LARGE SCALE GENOMIC DNA]</scope>
    <source>
        <strain evidence="3 5">DSM 17137</strain>
    </source>
</reference>
<dbReference type="EMBL" id="FQVC01000002">
    <property type="protein sequence ID" value="SHE68522.1"/>
    <property type="molecule type" value="Genomic_DNA"/>
</dbReference>
<dbReference type="InterPro" id="IPR036282">
    <property type="entry name" value="Glutathione-S-Trfase_C_sf"/>
</dbReference>
<accession>A0A0F5L588</accession>
<reference evidence="2 4" key="1">
    <citation type="submission" date="2015-03" db="EMBL/GenBank/DDBJ databases">
        <authorList>
            <person name="Hassan Y.I."/>
            <person name="Lepp D."/>
            <person name="Zhou T."/>
        </authorList>
    </citation>
    <scope>NUCLEOTIDE SEQUENCE [LARGE SCALE GENOMIC DNA]</scope>
    <source>
        <strain evidence="2 4">DSM 17137</strain>
    </source>
</reference>
<evidence type="ECO:0000259" key="1">
    <source>
        <dbReference type="PROSITE" id="PS50404"/>
    </source>
</evidence>
<dbReference type="GO" id="GO:0006559">
    <property type="term" value="P:L-phenylalanine catabolic process"/>
    <property type="evidence" value="ECO:0007669"/>
    <property type="project" value="TreeGrafter"/>
</dbReference>
<evidence type="ECO:0000313" key="5">
    <source>
        <dbReference type="Proteomes" id="UP000184533"/>
    </source>
</evidence>
<dbReference type="PANTHER" id="PTHR42673:SF21">
    <property type="entry name" value="GLUTATHIONE S-TRANSFERASE YFCF"/>
    <property type="match status" value="1"/>
</dbReference>
<dbReference type="CDD" id="cd00570">
    <property type="entry name" value="GST_N_family"/>
    <property type="match status" value="1"/>
</dbReference>
<dbReference type="Gene3D" id="3.40.30.10">
    <property type="entry name" value="Glutaredoxin"/>
    <property type="match status" value="1"/>
</dbReference>
<protein>
    <submittedName>
        <fullName evidence="3">Glutathione S-transferase</fullName>
    </submittedName>
</protein>
<dbReference type="PANTHER" id="PTHR42673">
    <property type="entry name" value="MALEYLACETOACETATE ISOMERASE"/>
    <property type="match status" value="1"/>
</dbReference>
<dbReference type="InterPro" id="IPR004045">
    <property type="entry name" value="Glutathione_S-Trfase_N"/>
</dbReference>
<keyword evidence="3" id="KW-0808">Transferase</keyword>
<dbReference type="EMBL" id="LAJF01000137">
    <property type="protein sequence ID" value="KKB77379.1"/>
    <property type="molecule type" value="Genomic_DNA"/>
</dbReference>
<evidence type="ECO:0000313" key="3">
    <source>
        <dbReference type="EMBL" id="SHE68522.1"/>
    </source>
</evidence>
<name>A0A0F5L588_9HYPH</name>
<dbReference type="InterPro" id="IPR036249">
    <property type="entry name" value="Thioredoxin-like_sf"/>
</dbReference>
<dbReference type="GO" id="GO:0006749">
    <property type="term" value="P:glutathione metabolic process"/>
    <property type="evidence" value="ECO:0007669"/>
    <property type="project" value="TreeGrafter"/>
</dbReference>
<organism evidence="2 4">
    <name type="scientific">Devosia limi DSM 17137</name>
    <dbReference type="NCBI Taxonomy" id="1121477"/>
    <lineage>
        <taxon>Bacteria</taxon>
        <taxon>Pseudomonadati</taxon>
        <taxon>Pseudomonadota</taxon>
        <taxon>Alphaproteobacteria</taxon>
        <taxon>Hyphomicrobiales</taxon>
        <taxon>Devosiaceae</taxon>
        <taxon>Devosia</taxon>
    </lineage>
</organism>
<dbReference type="PROSITE" id="PS50404">
    <property type="entry name" value="GST_NTER"/>
    <property type="match status" value="1"/>
</dbReference>
<dbReference type="GO" id="GO:0004364">
    <property type="term" value="F:glutathione transferase activity"/>
    <property type="evidence" value="ECO:0007669"/>
    <property type="project" value="TreeGrafter"/>
</dbReference>
<dbReference type="RefSeq" id="WP_046136780.1">
    <property type="nucleotide sequence ID" value="NZ_FQVC01000002.1"/>
</dbReference>
<dbReference type="SUPFAM" id="SSF47616">
    <property type="entry name" value="GST C-terminal domain-like"/>
    <property type="match status" value="1"/>
</dbReference>
<sequence length="201" mass="21919">MILYGGALSPFVRRVALWLTLQDRPFERRPVKVLASDFDGITALNPLGRVPVLVTPEGDSLIETSAIIDYLEDTAQPAKRLLPATGPSRRLALQQIGYANGIAEKGVALVYETIRRPTQFHWPDWQQRLSLQVRNGLDALEAQADWPDDSPLCGPTICSVSAYDFIAVAHPGLLGSLPRLAALSSRANALPAFADSYPVMT</sequence>
<dbReference type="Proteomes" id="UP000033608">
    <property type="component" value="Unassembled WGS sequence"/>
</dbReference>
<dbReference type="Proteomes" id="UP000184533">
    <property type="component" value="Unassembled WGS sequence"/>
</dbReference>
<dbReference type="STRING" id="1121477.SAMN02745223_00894"/>
<dbReference type="GO" id="GO:0016034">
    <property type="term" value="F:maleylacetoacetate isomerase activity"/>
    <property type="evidence" value="ECO:0007669"/>
    <property type="project" value="TreeGrafter"/>
</dbReference>